<keyword evidence="6 12" id="KW-0418">Kinase</keyword>
<organism evidence="12 13">
    <name type="scientific">Labeo rohita</name>
    <name type="common">Indian major carp</name>
    <name type="synonym">Cyprinus rohita</name>
    <dbReference type="NCBI Taxonomy" id="84645"/>
    <lineage>
        <taxon>Eukaryota</taxon>
        <taxon>Metazoa</taxon>
        <taxon>Chordata</taxon>
        <taxon>Craniata</taxon>
        <taxon>Vertebrata</taxon>
        <taxon>Euteleostomi</taxon>
        <taxon>Actinopterygii</taxon>
        <taxon>Neopterygii</taxon>
        <taxon>Teleostei</taxon>
        <taxon>Ostariophysi</taxon>
        <taxon>Cypriniformes</taxon>
        <taxon>Cyprinidae</taxon>
        <taxon>Labeoninae</taxon>
        <taxon>Labeonini</taxon>
        <taxon>Labeo</taxon>
    </lineage>
</organism>
<evidence type="ECO:0000256" key="9">
    <source>
        <dbReference type="ARBA" id="ARBA00048679"/>
    </source>
</evidence>
<feature type="region of interest" description="Disordered" evidence="10">
    <location>
        <begin position="79"/>
        <end position="107"/>
    </location>
</feature>
<dbReference type="PANTHER" id="PTHR22984:SF11">
    <property type="entry name" value="AURORA KINASE-RELATED"/>
    <property type="match status" value="1"/>
</dbReference>
<keyword evidence="5" id="KW-0547">Nucleotide-binding</keyword>
<dbReference type="Proteomes" id="UP000830375">
    <property type="component" value="Unassembled WGS sequence"/>
</dbReference>
<dbReference type="Pfam" id="PF00069">
    <property type="entry name" value="Pkinase"/>
    <property type="match status" value="1"/>
</dbReference>
<evidence type="ECO:0000313" key="13">
    <source>
        <dbReference type="Proteomes" id="UP000830375"/>
    </source>
</evidence>
<protein>
    <recommendedName>
        <fullName evidence="2">non-specific serine/threonine protein kinase</fullName>
        <ecNumber evidence="2">2.7.11.1</ecNumber>
    </recommendedName>
</protein>
<accession>A0ABQ8LU27</accession>
<gene>
    <name evidence="12" type="ORF">H4Q32_014277</name>
</gene>
<evidence type="ECO:0000256" key="4">
    <source>
        <dbReference type="ARBA" id="ARBA00022679"/>
    </source>
</evidence>
<evidence type="ECO:0000256" key="8">
    <source>
        <dbReference type="ARBA" id="ARBA00047899"/>
    </source>
</evidence>
<dbReference type="EC" id="2.7.11.1" evidence="2"/>
<dbReference type="EMBL" id="JACTAM010000018">
    <property type="protein sequence ID" value="KAI2653909.1"/>
    <property type="molecule type" value="Genomic_DNA"/>
</dbReference>
<evidence type="ECO:0000256" key="1">
    <source>
        <dbReference type="ARBA" id="ARBA00005505"/>
    </source>
</evidence>
<evidence type="ECO:0000256" key="7">
    <source>
        <dbReference type="ARBA" id="ARBA00022840"/>
    </source>
</evidence>
<evidence type="ECO:0000313" key="12">
    <source>
        <dbReference type="EMBL" id="KAI2653909.1"/>
    </source>
</evidence>
<keyword evidence="4" id="KW-0808">Transferase</keyword>
<feature type="compositionally biased region" description="Basic and acidic residues" evidence="10">
    <location>
        <begin position="128"/>
        <end position="142"/>
    </location>
</feature>
<feature type="region of interest" description="Disordered" evidence="10">
    <location>
        <begin position="1"/>
        <end position="66"/>
    </location>
</feature>
<dbReference type="SUPFAM" id="SSF56112">
    <property type="entry name" value="Protein kinase-like (PK-like)"/>
    <property type="match status" value="1"/>
</dbReference>
<dbReference type="Gene3D" id="3.30.200.20">
    <property type="entry name" value="Phosphorylase Kinase, domain 1"/>
    <property type="match status" value="1"/>
</dbReference>
<comment type="similarity">
    <text evidence="1">Belongs to the protein kinase superfamily. CAMK Ser/Thr protein kinase family. PIM subfamily.</text>
</comment>
<evidence type="ECO:0000256" key="3">
    <source>
        <dbReference type="ARBA" id="ARBA00022527"/>
    </source>
</evidence>
<dbReference type="InterPro" id="IPR051138">
    <property type="entry name" value="PIM_Ser/Thr_kinase"/>
</dbReference>
<reference evidence="12 13" key="1">
    <citation type="submission" date="2022-01" db="EMBL/GenBank/DDBJ databases">
        <title>A high-quality chromosome-level genome assembly of rohu carp, Labeo rohita.</title>
        <authorList>
            <person name="Arick M.A. II"/>
            <person name="Hsu C.-Y."/>
            <person name="Magbanua Z."/>
            <person name="Pechanova O."/>
            <person name="Grover C."/>
            <person name="Miller E."/>
            <person name="Thrash A."/>
            <person name="Ezzel L."/>
            <person name="Alam S."/>
            <person name="Benzie J."/>
            <person name="Hamilton M."/>
            <person name="Karsi A."/>
            <person name="Lawrence M.L."/>
            <person name="Peterson D.G."/>
        </authorList>
    </citation>
    <scope>NUCLEOTIDE SEQUENCE [LARGE SCALE GENOMIC DNA]</scope>
    <source>
        <strain evidence="13">BAU-BD-2019</strain>
        <tissue evidence="12">Blood</tissue>
    </source>
</reference>
<feature type="region of interest" description="Disordered" evidence="10">
    <location>
        <begin position="124"/>
        <end position="147"/>
    </location>
</feature>
<sequence length="312" mass="35600">MLNFRKGPPKPSTNTEEQHPHPHDETPVDAALRRHPKGSSNSVQGEVEQLQEQNQQEIEPVKSQNECKTRCNDDFTVNHNQLDDQLGEGGLGAETRSLEDDPEVSVKQHNKTNKDVEAIITLVEGEADLPKEQEKQEQQREKVKPHKERKARCSDPFIFSHYQLGVLLGKGGFGAMYEVRCLEDDLKVAVKYVDKTEKYNEGLYLPGCQKHLPMEIALTMLANKGPKVPEIIQMLDWKDYRDHYVMILECPSPCETVGDFVWRLGGSLSESLARKIMRQVTQAAYICCQREVFHRDIKMTNLLINYETLASN</sequence>
<feature type="compositionally biased region" description="Low complexity" evidence="10">
    <location>
        <begin position="44"/>
        <end position="58"/>
    </location>
</feature>
<keyword evidence="3" id="KW-0723">Serine/threonine-protein kinase</keyword>
<dbReference type="InterPro" id="IPR011009">
    <property type="entry name" value="Kinase-like_dom_sf"/>
</dbReference>
<evidence type="ECO:0000256" key="5">
    <source>
        <dbReference type="ARBA" id="ARBA00022741"/>
    </source>
</evidence>
<proteinExistence type="inferred from homology"/>
<keyword evidence="13" id="KW-1185">Reference proteome</keyword>
<evidence type="ECO:0000259" key="11">
    <source>
        <dbReference type="PROSITE" id="PS50011"/>
    </source>
</evidence>
<dbReference type="PROSITE" id="PS50011">
    <property type="entry name" value="PROTEIN_KINASE_DOM"/>
    <property type="match status" value="1"/>
</dbReference>
<name>A0ABQ8LU27_LABRO</name>
<comment type="caution">
    <text evidence="12">The sequence shown here is derived from an EMBL/GenBank/DDBJ whole genome shotgun (WGS) entry which is preliminary data.</text>
</comment>
<dbReference type="PROSITE" id="PS00108">
    <property type="entry name" value="PROTEIN_KINASE_ST"/>
    <property type="match status" value="1"/>
</dbReference>
<evidence type="ECO:0000256" key="2">
    <source>
        <dbReference type="ARBA" id="ARBA00012513"/>
    </source>
</evidence>
<evidence type="ECO:0000256" key="10">
    <source>
        <dbReference type="SAM" id="MobiDB-lite"/>
    </source>
</evidence>
<dbReference type="InterPro" id="IPR000719">
    <property type="entry name" value="Prot_kinase_dom"/>
</dbReference>
<comment type="catalytic activity">
    <reaction evidence="8">
        <text>L-threonyl-[protein] + ATP = O-phospho-L-threonyl-[protein] + ADP + H(+)</text>
        <dbReference type="Rhea" id="RHEA:46608"/>
        <dbReference type="Rhea" id="RHEA-COMP:11060"/>
        <dbReference type="Rhea" id="RHEA-COMP:11605"/>
        <dbReference type="ChEBI" id="CHEBI:15378"/>
        <dbReference type="ChEBI" id="CHEBI:30013"/>
        <dbReference type="ChEBI" id="CHEBI:30616"/>
        <dbReference type="ChEBI" id="CHEBI:61977"/>
        <dbReference type="ChEBI" id="CHEBI:456216"/>
        <dbReference type="EC" id="2.7.11.1"/>
    </reaction>
</comment>
<dbReference type="PANTHER" id="PTHR22984">
    <property type="entry name" value="SERINE/THREONINE-PROTEIN KINASE PIM"/>
    <property type="match status" value="1"/>
</dbReference>
<dbReference type="Gene3D" id="1.10.510.10">
    <property type="entry name" value="Transferase(Phosphotransferase) domain 1"/>
    <property type="match status" value="1"/>
</dbReference>
<feature type="domain" description="Protein kinase" evidence="11">
    <location>
        <begin position="162"/>
        <end position="312"/>
    </location>
</feature>
<dbReference type="InterPro" id="IPR008271">
    <property type="entry name" value="Ser/Thr_kinase_AS"/>
</dbReference>
<comment type="catalytic activity">
    <reaction evidence="9">
        <text>L-seryl-[protein] + ATP = O-phospho-L-seryl-[protein] + ADP + H(+)</text>
        <dbReference type="Rhea" id="RHEA:17989"/>
        <dbReference type="Rhea" id="RHEA-COMP:9863"/>
        <dbReference type="Rhea" id="RHEA-COMP:11604"/>
        <dbReference type="ChEBI" id="CHEBI:15378"/>
        <dbReference type="ChEBI" id="CHEBI:29999"/>
        <dbReference type="ChEBI" id="CHEBI:30616"/>
        <dbReference type="ChEBI" id="CHEBI:83421"/>
        <dbReference type="ChEBI" id="CHEBI:456216"/>
        <dbReference type="EC" id="2.7.11.1"/>
    </reaction>
</comment>
<keyword evidence="7" id="KW-0067">ATP-binding</keyword>
<dbReference type="GO" id="GO:0016301">
    <property type="term" value="F:kinase activity"/>
    <property type="evidence" value="ECO:0007669"/>
    <property type="project" value="UniProtKB-KW"/>
</dbReference>
<feature type="compositionally biased region" description="Basic and acidic residues" evidence="10">
    <location>
        <begin position="16"/>
        <end position="26"/>
    </location>
</feature>
<evidence type="ECO:0000256" key="6">
    <source>
        <dbReference type="ARBA" id="ARBA00022777"/>
    </source>
</evidence>